<sequence length="350" mass="36209">MKKKLLALTLAVSLLAGALAGCTRPQAQTTPTPAPTQTPEATATPAPTPAGEKADVRLAVLKGPSGVGAAGLIAGSEAGETANHYQVTIAAANDEVVAGLSRPDDPIDIAAVASNVAANLYNKTDGGVQVLAVSGLGVLYILENGDSIGSMADLKGRTLYATGQGANPEYVLNYLLTENGVDPAEVDIQWKTADEITALMASGEAEVCMLPVPAATGVLMKNENVREALDLSAEWDALQNGSRLTMTTIVARTEFIQENPQAVEAFLADYEASVDYVNGDPAAASELVARYEITPSAKIAELAIPKCALVCITGADQIKGVIQGYYEVLWQANPQSIGGGIPDDGFYYGG</sequence>
<evidence type="ECO:0000256" key="1">
    <source>
        <dbReference type="SAM" id="MobiDB-lite"/>
    </source>
</evidence>
<dbReference type="PROSITE" id="PS51257">
    <property type="entry name" value="PROKAR_LIPOPROTEIN"/>
    <property type="match status" value="1"/>
</dbReference>
<name>A0A0S2W0X4_9FIRM</name>
<dbReference type="EMBL" id="CP011307">
    <property type="protein sequence ID" value="ALP92964.1"/>
    <property type="molecule type" value="Genomic_DNA"/>
</dbReference>
<dbReference type="KEGG" id="ibu:IB211_00569"/>
<reference evidence="4 5" key="1">
    <citation type="journal article" date="2015" name="Nat. Commun.">
        <title>Production of butyrate from lysine and the Amadori product fructoselysine by a human gut commensal.</title>
        <authorList>
            <person name="Bui T.P."/>
            <person name="Ritari J."/>
            <person name="Boeren S."/>
            <person name="de Waard P."/>
            <person name="Plugge C.M."/>
            <person name="de Vos W.M."/>
        </authorList>
    </citation>
    <scope>NUCLEOTIDE SEQUENCE [LARGE SCALE GENOMIC DNA]</scope>
    <source>
        <strain evidence="4 5">AF211</strain>
    </source>
</reference>
<organism evidence="4 5">
    <name type="scientific">Intestinimonas butyriciproducens</name>
    <dbReference type="NCBI Taxonomy" id="1297617"/>
    <lineage>
        <taxon>Bacteria</taxon>
        <taxon>Bacillati</taxon>
        <taxon>Bacillota</taxon>
        <taxon>Clostridia</taxon>
        <taxon>Eubacteriales</taxon>
        <taxon>Intestinimonas</taxon>
    </lineage>
</organism>
<keyword evidence="5" id="KW-1185">Reference proteome</keyword>
<protein>
    <submittedName>
        <fullName evidence="4">Periplasmic component of ABC-type nitrate/sulfonate/bicarbonate transport system</fullName>
    </submittedName>
</protein>
<dbReference type="Proteomes" id="UP000064844">
    <property type="component" value="Chromosome"/>
</dbReference>
<dbReference type="InterPro" id="IPR015168">
    <property type="entry name" value="SsuA/THI5"/>
</dbReference>
<dbReference type="PANTHER" id="PTHR30024:SF46">
    <property type="entry name" value="ABC TRANSPORTER, SUBSTRATE-BINDING LIPOPROTEIN"/>
    <property type="match status" value="1"/>
</dbReference>
<evidence type="ECO:0000256" key="2">
    <source>
        <dbReference type="SAM" id="SignalP"/>
    </source>
</evidence>
<dbReference type="PANTHER" id="PTHR30024">
    <property type="entry name" value="ALIPHATIC SULFONATES-BINDING PROTEIN-RELATED"/>
    <property type="match status" value="1"/>
</dbReference>
<evidence type="ECO:0000259" key="3">
    <source>
        <dbReference type="Pfam" id="PF09084"/>
    </source>
</evidence>
<dbReference type="AlphaFoldDB" id="A0A0S2W0X4"/>
<dbReference type="RefSeq" id="WP_058117031.1">
    <property type="nucleotide sequence ID" value="NZ_CP011307.1"/>
</dbReference>
<gene>
    <name evidence="4" type="ORF">IB211_00569</name>
</gene>
<keyword evidence="2" id="KW-0732">Signal</keyword>
<reference evidence="5" key="2">
    <citation type="submission" date="2015-04" db="EMBL/GenBank/DDBJ databases">
        <title>A butyrogenic pathway from the amino acid lysine in a human gut commensal.</title>
        <authorList>
            <person name="de Vos W.M."/>
            <person name="Bui N.T.P."/>
            <person name="Plugge C.M."/>
            <person name="Ritari J."/>
        </authorList>
    </citation>
    <scope>NUCLEOTIDE SEQUENCE [LARGE SCALE GENOMIC DNA]</scope>
    <source>
        <strain evidence="5">AF211</strain>
    </source>
</reference>
<accession>A0A0S2W0X4</accession>
<dbReference type="Pfam" id="PF09084">
    <property type="entry name" value="NMT1"/>
    <property type="match status" value="1"/>
</dbReference>
<feature type="compositionally biased region" description="Low complexity" evidence="1">
    <location>
        <begin position="25"/>
        <end position="45"/>
    </location>
</feature>
<dbReference type="InterPro" id="IPR027024">
    <property type="entry name" value="UCP027386_ABC_sbc_TM0202"/>
</dbReference>
<dbReference type="Gene3D" id="3.40.190.10">
    <property type="entry name" value="Periplasmic binding protein-like II"/>
    <property type="match status" value="2"/>
</dbReference>
<dbReference type="STRING" id="1297617.IB211_00569"/>
<feature type="region of interest" description="Disordered" evidence="1">
    <location>
        <begin position="25"/>
        <end position="50"/>
    </location>
</feature>
<dbReference type="SUPFAM" id="SSF53850">
    <property type="entry name" value="Periplasmic binding protein-like II"/>
    <property type="match status" value="1"/>
</dbReference>
<feature type="signal peptide" evidence="2">
    <location>
        <begin position="1"/>
        <end position="20"/>
    </location>
</feature>
<evidence type="ECO:0000313" key="4">
    <source>
        <dbReference type="EMBL" id="ALP92964.1"/>
    </source>
</evidence>
<dbReference type="eggNOG" id="COG0715">
    <property type="taxonomic scope" value="Bacteria"/>
</dbReference>
<dbReference type="PIRSF" id="PIRSF027386">
    <property type="entry name" value="UCP027386_ABC_sbc_TM0202"/>
    <property type="match status" value="1"/>
</dbReference>
<evidence type="ECO:0000313" key="5">
    <source>
        <dbReference type="Proteomes" id="UP000064844"/>
    </source>
</evidence>
<feature type="chain" id="PRO_5039440129" evidence="2">
    <location>
        <begin position="21"/>
        <end position="350"/>
    </location>
</feature>
<feature type="domain" description="SsuA/THI5-like" evidence="3">
    <location>
        <begin position="142"/>
        <end position="284"/>
    </location>
</feature>
<proteinExistence type="predicted"/>